<accession>A0A6J2YSS3</accession>
<organism evidence="1 2">
    <name type="scientific">Sitophilus oryzae</name>
    <name type="common">Rice weevil</name>
    <name type="synonym">Curculio oryzae</name>
    <dbReference type="NCBI Taxonomy" id="7048"/>
    <lineage>
        <taxon>Eukaryota</taxon>
        <taxon>Metazoa</taxon>
        <taxon>Ecdysozoa</taxon>
        <taxon>Arthropoda</taxon>
        <taxon>Hexapoda</taxon>
        <taxon>Insecta</taxon>
        <taxon>Pterygota</taxon>
        <taxon>Neoptera</taxon>
        <taxon>Endopterygota</taxon>
        <taxon>Coleoptera</taxon>
        <taxon>Polyphaga</taxon>
        <taxon>Cucujiformia</taxon>
        <taxon>Curculionidae</taxon>
        <taxon>Dryophthorinae</taxon>
        <taxon>Sitophilus</taxon>
    </lineage>
</organism>
<evidence type="ECO:0000313" key="1">
    <source>
        <dbReference type="Proteomes" id="UP000504635"/>
    </source>
</evidence>
<dbReference type="KEGG" id="soy:115890280"/>
<evidence type="ECO:0000313" key="2">
    <source>
        <dbReference type="RefSeq" id="XP_030766319.1"/>
    </source>
</evidence>
<gene>
    <name evidence="2" type="primary">LOC115890280</name>
</gene>
<keyword evidence="1" id="KW-1185">Reference proteome</keyword>
<proteinExistence type="predicted"/>
<dbReference type="RefSeq" id="XP_030766319.1">
    <property type="nucleotide sequence ID" value="XM_030910459.1"/>
</dbReference>
<dbReference type="Proteomes" id="UP000504635">
    <property type="component" value="Unplaced"/>
</dbReference>
<dbReference type="AlphaFoldDB" id="A0A6J2YSS3"/>
<reference evidence="2" key="1">
    <citation type="submission" date="2025-08" db="UniProtKB">
        <authorList>
            <consortium name="RefSeq"/>
        </authorList>
    </citation>
    <scope>IDENTIFICATION</scope>
    <source>
        <tissue evidence="2">Gonads</tissue>
    </source>
</reference>
<protein>
    <submittedName>
        <fullName evidence="2">Uncharacterized protein LOC115890280</fullName>
    </submittedName>
</protein>
<dbReference type="InParanoid" id="A0A6J2YSS3"/>
<dbReference type="OrthoDB" id="6780957at2759"/>
<dbReference type="GeneID" id="115890280"/>
<sequence>MAIRMCCVFRTVSTEAVLVIAGIAPINLQVEERTMGIGADKCAKTEARQKTLNSWQNRWEAMREVVQWSKRLIANILLWIDRKHGSDHLAHLLTGHGCFQAYFCRFKLEKKTLNTAIPLLWGF</sequence>
<name>A0A6J2YSS3_SITOR</name>